<accession>G2PM40</accession>
<reference evidence="2" key="1">
    <citation type="submission" date="2011-08" db="EMBL/GenBank/DDBJ databases">
        <title>The complete genome of Muricauda ruestringensis DSM 13258.</title>
        <authorList>
            <person name="Lucas S."/>
            <person name="Han J."/>
            <person name="Lapidus A."/>
            <person name="Bruce D."/>
            <person name="Goodwin L."/>
            <person name="Pitluck S."/>
            <person name="Peters L."/>
            <person name="Kyrpides N."/>
            <person name="Mavromatis K."/>
            <person name="Ivanova N."/>
            <person name="Ovchinnikova G."/>
            <person name="Teshima H."/>
            <person name="Detter J.C."/>
            <person name="Tapia R."/>
            <person name="Han C."/>
            <person name="Land M."/>
            <person name="Hauser L."/>
            <person name="Markowitz V."/>
            <person name="Cheng J.-F."/>
            <person name="Hugenholtz P."/>
            <person name="Woyke T."/>
            <person name="Wu D."/>
            <person name="Spring S."/>
            <person name="Schroeder M."/>
            <person name="Brambilla E."/>
            <person name="Klenk H.-P."/>
            <person name="Eisen J.A."/>
        </authorList>
    </citation>
    <scope>NUCLEOTIDE SEQUENCE [LARGE SCALE GENOMIC DNA]</scope>
    <source>
        <strain evidence="2">DSM 13258 / LMG 19739 / B1</strain>
    </source>
</reference>
<dbReference type="Proteomes" id="UP000008908">
    <property type="component" value="Chromosome"/>
</dbReference>
<protein>
    <submittedName>
        <fullName evidence="1">Uncharacterized protein</fullName>
    </submittedName>
</protein>
<dbReference type="KEGG" id="mrs:Murru_1034"/>
<dbReference type="HOGENOM" id="CLU_2667114_0_0_10"/>
<reference evidence="1 2" key="2">
    <citation type="journal article" date="2012" name="Stand. Genomic Sci.">
        <title>Complete genome sequence of the facultatively anaerobic, appendaged bacterium Muricauda ruestringensis type strain (B1(T)).</title>
        <authorList>
            <person name="Huntemann M."/>
            <person name="Teshima H."/>
            <person name="Lapidus A."/>
            <person name="Nolan M."/>
            <person name="Lucas S."/>
            <person name="Hammon N."/>
            <person name="Deshpande S."/>
            <person name="Cheng J.F."/>
            <person name="Tapia R."/>
            <person name="Goodwin L.A."/>
            <person name="Pitluck S."/>
            <person name="Liolios K."/>
            <person name="Pagani I."/>
            <person name="Ivanova N."/>
            <person name="Mavromatis K."/>
            <person name="Mikhailova N."/>
            <person name="Pati A."/>
            <person name="Chen A."/>
            <person name="Palaniappan K."/>
            <person name="Land M."/>
            <person name="Hauser L."/>
            <person name="Pan C."/>
            <person name="Brambilla E.M."/>
            <person name="Rohde M."/>
            <person name="Spring S."/>
            <person name="Goker M."/>
            <person name="Detter J.C."/>
            <person name="Bristow J."/>
            <person name="Eisen J.A."/>
            <person name="Markowitz V."/>
            <person name="Hugenholtz P."/>
            <person name="Kyrpides N.C."/>
            <person name="Klenk H.P."/>
            <person name="Woyke T."/>
        </authorList>
    </citation>
    <scope>NUCLEOTIDE SEQUENCE [LARGE SCALE GENOMIC DNA]</scope>
    <source>
        <strain evidence="2">DSM 13258 / LMG 19739 / B1</strain>
    </source>
</reference>
<dbReference type="AlphaFoldDB" id="G2PM40"/>
<evidence type="ECO:0000313" key="2">
    <source>
        <dbReference type="Proteomes" id="UP000008908"/>
    </source>
</evidence>
<sequence>MYMARANDTRLKNRTILYIILTLLSIVSEHYEKKAVQNARPLTKSTNLVETTHKDYQNLIMSSKTISNILLGHTF</sequence>
<name>G2PM40_ALLRU</name>
<gene>
    <name evidence="1" type="ordered locus">Murru_1034</name>
</gene>
<evidence type="ECO:0000313" key="1">
    <source>
        <dbReference type="EMBL" id="AEM70081.1"/>
    </source>
</evidence>
<organism evidence="1 2">
    <name type="scientific">Allomuricauda ruestringensis (strain DSM 13258 / CIP 107369 / LMG 19739 / B1)</name>
    <name type="common">Muricauda ruestringensis</name>
    <dbReference type="NCBI Taxonomy" id="886377"/>
    <lineage>
        <taxon>Bacteria</taxon>
        <taxon>Pseudomonadati</taxon>
        <taxon>Bacteroidota</taxon>
        <taxon>Flavobacteriia</taxon>
        <taxon>Flavobacteriales</taxon>
        <taxon>Flavobacteriaceae</taxon>
        <taxon>Flagellimonas</taxon>
    </lineage>
</organism>
<proteinExistence type="predicted"/>
<dbReference type="EMBL" id="CP002999">
    <property type="protein sequence ID" value="AEM70081.1"/>
    <property type="molecule type" value="Genomic_DNA"/>
</dbReference>
<keyword evidence="2" id="KW-1185">Reference proteome</keyword>